<feature type="coiled-coil region" evidence="1">
    <location>
        <begin position="488"/>
        <end position="515"/>
    </location>
</feature>
<protein>
    <recommendedName>
        <fullName evidence="3">Tf2-1-like SH3-like domain-containing protein</fullName>
    </recommendedName>
</protein>
<evidence type="ECO:0000256" key="1">
    <source>
        <dbReference type="SAM" id="Coils"/>
    </source>
</evidence>
<feature type="region of interest" description="Disordered" evidence="2">
    <location>
        <begin position="155"/>
        <end position="186"/>
    </location>
</feature>
<feature type="region of interest" description="Disordered" evidence="2">
    <location>
        <begin position="1"/>
        <end position="67"/>
    </location>
</feature>
<dbReference type="EMBL" id="BKCJ010152969">
    <property type="protein sequence ID" value="GEY11553.1"/>
    <property type="molecule type" value="Genomic_DNA"/>
</dbReference>
<dbReference type="AlphaFoldDB" id="A0A699HK64"/>
<feature type="domain" description="Tf2-1-like SH3-like" evidence="3">
    <location>
        <begin position="525"/>
        <end position="589"/>
    </location>
</feature>
<feature type="compositionally biased region" description="Basic and acidic residues" evidence="2">
    <location>
        <begin position="156"/>
        <end position="175"/>
    </location>
</feature>
<dbReference type="InterPro" id="IPR043502">
    <property type="entry name" value="DNA/RNA_pol_sf"/>
</dbReference>
<dbReference type="SUPFAM" id="SSF56672">
    <property type="entry name" value="DNA/RNA polymerases"/>
    <property type="match status" value="1"/>
</dbReference>
<proteinExistence type="predicted"/>
<organism evidence="4">
    <name type="scientific">Tanacetum cinerariifolium</name>
    <name type="common">Dalmatian daisy</name>
    <name type="synonym">Chrysanthemum cinerariifolium</name>
    <dbReference type="NCBI Taxonomy" id="118510"/>
    <lineage>
        <taxon>Eukaryota</taxon>
        <taxon>Viridiplantae</taxon>
        <taxon>Streptophyta</taxon>
        <taxon>Embryophyta</taxon>
        <taxon>Tracheophyta</taxon>
        <taxon>Spermatophyta</taxon>
        <taxon>Magnoliopsida</taxon>
        <taxon>eudicotyledons</taxon>
        <taxon>Gunneridae</taxon>
        <taxon>Pentapetalae</taxon>
        <taxon>asterids</taxon>
        <taxon>campanulids</taxon>
        <taxon>Asterales</taxon>
        <taxon>Asteraceae</taxon>
        <taxon>Asteroideae</taxon>
        <taxon>Anthemideae</taxon>
        <taxon>Anthemidinae</taxon>
        <taxon>Tanacetum</taxon>
    </lineage>
</organism>
<dbReference type="PANTHER" id="PTHR34072:SF52">
    <property type="entry name" value="RIBONUCLEASE H"/>
    <property type="match status" value="1"/>
</dbReference>
<dbReference type="InterPro" id="IPR043128">
    <property type="entry name" value="Rev_trsase/Diguanyl_cyclase"/>
</dbReference>
<accession>A0A699HK64</accession>
<dbReference type="Pfam" id="PF24626">
    <property type="entry name" value="SH3_Tf2-1"/>
    <property type="match status" value="1"/>
</dbReference>
<gene>
    <name evidence="4" type="ORF">Tci_383527</name>
</gene>
<evidence type="ECO:0000256" key="2">
    <source>
        <dbReference type="SAM" id="MobiDB-lite"/>
    </source>
</evidence>
<dbReference type="PANTHER" id="PTHR34072">
    <property type="entry name" value="ENZYMATIC POLYPROTEIN-RELATED"/>
    <property type="match status" value="1"/>
</dbReference>
<evidence type="ECO:0000313" key="4">
    <source>
        <dbReference type="EMBL" id="GEY11553.1"/>
    </source>
</evidence>
<keyword evidence="1" id="KW-0175">Coiled coil</keyword>
<evidence type="ECO:0000259" key="3">
    <source>
        <dbReference type="Pfam" id="PF24626"/>
    </source>
</evidence>
<feature type="compositionally biased region" description="Polar residues" evidence="2">
    <location>
        <begin position="1"/>
        <end position="10"/>
    </location>
</feature>
<dbReference type="Gene3D" id="3.30.70.270">
    <property type="match status" value="1"/>
</dbReference>
<name>A0A699HK64_TANCI</name>
<dbReference type="InterPro" id="IPR056924">
    <property type="entry name" value="SH3_Tf2-1"/>
</dbReference>
<comment type="caution">
    <text evidence="4">The sequence shown here is derived from an EMBL/GenBank/DDBJ whole genome shotgun (WGS) entry which is preliminary data.</text>
</comment>
<reference evidence="4" key="1">
    <citation type="journal article" date="2019" name="Sci. Rep.">
        <title>Draft genome of Tanacetum cinerariifolium, the natural source of mosquito coil.</title>
        <authorList>
            <person name="Yamashiro T."/>
            <person name="Shiraishi A."/>
            <person name="Satake H."/>
            <person name="Nakayama K."/>
        </authorList>
    </citation>
    <scope>NUCLEOTIDE SEQUENCE</scope>
</reference>
<sequence length="598" mass="67620">MPPRMTTQSTGRPAAASRGGGMGGRAGRGGGRTKGRSGDQGDGQAQVGDQGRGQRNGKNQNGDAVNDNIQGDVSRGCIYKEFLACNLKEYDGKGGAIVYTRLIEKMESVQDMSGCKDNQKVKYTACLFFGASHAAYIDRFHELVRLVPHLVTPKGKTIERGEPSKDRNGKEDNKRTRTGNAFATTTNPVRRDTGMDWFSDHKTEIICHEKVVRILLLDVMVLRVLGEKPKEKIRQLMSAKAIEKKQEKMIELVLGVMLVAKSPYRLEPSELEELSDPSKIEVVKNWKGPRTLSEVRLFLGLARYYRRFIEDFSKIAKLLTVLTQKSGVLMQRGKVIAYVSRQLKIHEKNYTTHDLELELFSDYDCKIRYYPGKANAVADALSRKETVKLKRVRAMNMTLQSSIKDRILAAQKEASNQSAGLQRGLDEIIKLRNNGVLYYLDRIWVPLKGMKEDIAVYVSKCLTCLKKVSLLDYVGEIGEGQLIGTELVQETTKKISQIKNRLKSLRDRQKSYADKRRKPLEFSVGDYVLLKLLPWKGVVRFGKNRKLPSRFVGPFEIIKKVGLVAYQLDLLEEFNGVHDTFHVLNLKKCLLIQHCKYL</sequence>
<feature type="compositionally biased region" description="Gly residues" evidence="2">
    <location>
        <begin position="18"/>
        <end position="32"/>
    </location>
</feature>